<evidence type="ECO:0000256" key="2">
    <source>
        <dbReference type="ARBA" id="ARBA00004479"/>
    </source>
</evidence>
<gene>
    <name evidence="15" type="ORF">EJB05_30484</name>
</gene>
<dbReference type="OrthoDB" id="643830at2759"/>
<keyword evidence="11" id="KW-0675">Receptor</keyword>
<dbReference type="Proteomes" id="UP000324897">
    <property type="component" value="Unassembled WGS sequence"/>
</dbReference>
<feature type="non-terminal residue" evidence="15">
    <location>
        <position position="1"/>
    </location>
</feature>
<dbReference type="InterPro" id="IPR001611">
    <property type="entry name" value="Leu-rich_rpt"/>
</dbReference>
<evidence type="ECO:0000256" key="8">
    <source>
        <dbReference type="ARBA" id="ARBA00022737"/>
    </source>
</evidence>
<dbReference type="Gramene" id="TVU20883">
    <property type="protein sequence ID" value="TVU20883"/>
    <property type="gene ID" value="EJB05_30484"/>
</dbReference>
<dbReference type="EMBL" id="RWGY01000026">
    <property type="protein sequence ID" value="TVU20883.1"/>
    <property type="molecule type" value="Genomic_DNA"/>
</dbReference>
<dbReference type="SUPFAM" id="SSF52047">
    <property type="entry name" value="RNI-like"/>
    <property type="match status" value="1"/>
</dbReference>
<evidence type="ECO:0000256" key="7">
    <source>
        <dbReference type="ARBA" id="ARBA00022729"/>
    </source>
</evidence>
<evidence type="ECO:0000256" key="4">
    <source>
        <dbReference type="ARBA" id="ARBA00022475"/>
    </source>
</evidence>
<evidence type="ECO:0000256" key="6">
    <source>
        <dbReference type="ARBA" id="ARBA00022692"/>
    </source>
</evidence>
<keyword evidence="16" id="KW-1185">Reference proteome</keyword>
<evidence type="ECO:0000256" key="3">
    <source>
        <dbReference type="ARBA" id="ARBA00009592"/>
    </source>
</evidence>
<comment type="subcellular location">
    <subcellularLocation>
        <location evidence="1">Cell membrane</location>
    </subcellularLocation>
    <subcellularLocation>
        <location evidence="13">Endomembrane system</location>
        <topology evidence="13">Single-pass membrane protein</topology>
    </subcellularLocation>
    <subcellularLocation>
        <location evidence="2">Membrane</location>
        <topology evidence="2">Single-pass type I membrane protein</topology>
    </subcellularLocation>
</comment>
<keyword evidence="9 14" id="KW-1133">Transmembrane helix</keyword>
<evidence type="ECO:0000256" key="1">
    <source>
        <dbReference type="ARBA" id="ARBA00004236"/>
    </source>
</evidence>
<dbReference type="Pfam" id="PF00560">
    <property type="entry name" value="LRR_1"/>
    <property type="match status" value="6"/>
</dbReference>
<name>A0A5J9UB58_9POAL</name>
<keyword evidence="8" id="KW-0677">Repeat</keyword>
<evidence type="ECO:0000256" key="13">
    <source>
        <dbReference type="ARBA" id="ARBA00037847"/>
    </source>
</evidence>
<dbReference type="InterPro" id="IPR032675">
    <property type="entry name" value="LRR_dom_sf"/>
</dbReference>
<dbReference type="PANTHER" id="PTHR27004">
    <property type="entry name" value="RECEPTOR-LIKE PROTEIN 12 ISOFORM X1"/>
    <property type="match status" value="1"/>
</dbReference>
<dbReference type="FunFam" id="3.80.10.10:FF:000041">
    <property type="entry name" value="LRR receptor-like serine/threonine-protein kinase ERECTA"/>
    <property type="match status" value="1"/>
</dbReference>
<organism evidence="15 16">
    <name type="scientific">Eragrostis curvula</name>
    <name type="common">weeping love grass</name>
    <dbReference type="NCBI Taxonomy" id="38414"/>
    <lineage>
        <taxon>Eukaryota</taxon>
        <taxon>Viridiplantae</taxon>
        <taxon>Streptophyta</taxon>
        <taxon>Embryophyta</taxon>
        <taxon>Tracheophyta</taxon>
        <taxon>Spermatophyta</taxon>
        <taxon>Magnoliopsida</taxon>
        <taxon>Liliopsida</taxon>
        <taxon>Poales</taxon>
        <taxon>Poaceae</taxon>
        <taxon>PACMAD clade</taxon>
        <taxon>Chloridoideae</taxon>
        <taxon>Eragrostideae</taxon>
        <taxon>Eragrostidinae</taxon>
        <taxon>Eragrostis</taxon>
    </lineage>
</organism>
<dbReference type="GO" id="GO:0005886">
    <property type="term" value="C:plasma membrane"/>
    <property type="evidence" value="ECO:0007669"/>
    <property type="project" value="UniProtKB-SubCell"/>
</dbReference>
<dbReference type="Gene3D" id="3.80.10.10">
    <property type="entry name" value="Ribonuclease Inhibitor"/>
    <property type="match status" value="1"/>
</dbReference>
<evidence type="ECO:0000256" key="10">
    <source>
        <dbReference type="ARBA" id="ARBA00023136"/>
    </source>
</evidence>
<evidence type="ECO:0000256" key="11">
    <source>
        <dbReference type="ARBA" id="ARBA00023170"/>
    </source>
</evidence>
<keyword evidence="6 14" id="KW-0812">Transmembrane</keyword>
<proteinExistence type="inferred from homology"/>
<evidence type="ECO:0000256" key="14">
    <source>
        <dbReference type="SAM" id="Phobius"/>
    </source>
</evidence>
<evidence type="ECO:0000256" key="12">
    <source>
        <dbReference type="ARBA" id="ARBA00023180"/>
    </source>
</evidence>
<evidence type="ECO:0000256" key="9">
    <source>
        <dbReference type="ARBA" id="ARBA00022989"/>
    </source>
</evidence>
<keyword evidence="12" id="KW-0325">Glycoprotein</keyword>
<keyword evidence="5" id="KW-0433">Leucine-rich repeat</keyword>
<evidence type="ECO:0000313" key="16">
    <source>
        <dbReference type="Proteomes" id="UP000324897"/>
    </source>
</evidence>
<dbReference type="PANTHER" id="PTHR27004:SF439">
    <property type="entry name" value="LEUCINE-RICH REPEAT-CONTAINING N-TERMINAL PLANT-TYPE DOMAIN-CONTAINING PROTEIN"/>
    <property type="match status" value="1"/>
</dbReference>
<reference evidence="15 16" key="1">
    <citation type="journal article" date="2019" name="Sci. Rep.">
        <title>A high-quality genome of Eragrostis curvula grass provides insights into Poaceae evolution and supports new strategies to enhance forage quality.</title>
        <authorList>
            <person name="Carballo J."/>
            <person name="Santos B.A.C.M."/>
            <person name="Zappacosta D."/>
            <person name="Garbus I."/>
            <person name="Selva J.P."/>
            <person name="Gallo C.A."/>
            <person name="Diaz A."/>
            <person name="Albertini E."/>
            <person name="Caccamo M."/>
            <person name="Echenique V."/>
        </authorList>
    </citation>
    <scope>NUCLEOTIDE SEQUENCE [LARGE SCALE GENOMIC DNA]</scope>
    <source>
        <strain evidence="16">cv. Victoria</strain>
        <tissue evidence="15">Leaf</tissue>
    </source>
</reference>
<accession>A0A5J9UB58</accession>
<dbReference type="SUPFAM" id="SSF52058">
    <property type="entry name" value="L domain-like"/>
    <property type="match status" value="1"/>
</dbReference>
<evidence type="ECO:0000313" key="15">
    <source>
        <dbReference type="EMBL" id="TVU20883.1"/>
    </source>
</evidence>
<keyword evidence="7" id="KW-0732">Signal</keyword>
<evidence type="ECO:0000256" key="5">
    <source>
        <dbReference type="ARBA" id="ARBA00022614"/>
    </source>
</evidence>
<evidence type="ECO:0008006" key="17">
    <source>
        <dbReference type="Google" id="ProtNLM"/>
    </source>
</evidence>
<keyword evidence="4" id="KW-1003">Cell membrane</keyword>
<sequence length="448" mass="48986">MDNLSLSHNKFTTVGQIPENTTINFLDISFNKIRGAVPFPFVGSTLDYSNNKFSSIPPSSFLRQFKITYSINLAICGILDLSNNNLSGSIPPYLLKGCNDLKGTWPDDIDMSCYLKLVDLHGNQLEGPLPRSLVNCKELQDLDVGRNSFVDSFPTWLGNLSDFRLLVLRSNKFYGPLSIPLGKNHSTTSYFPSIQIIDLSANNFTGVIPSDLFDSFKFMVQGSNHTAWDGWYDNTLYAEAGRSSYQVAVEVAVKQQYIKMLEIFSNLVVIDLSNNGFSGPIPKTIGNVTALLVLNMSHNALTGGIPAELGRLARVRVAGPLMEPSQYLTGEIPPELVALTALDWLNLSYNDLSGSIPSSTQFSTFPSSSFQGGNHGLYGCPLPVRCNLTQPAPAPLQVPDEASASHRFELIVVWLLVGSGYGLGFAFAVVLHDMHVVCTGRQTQEKGT</sequence>
<keyword evidence="10 14" id="KW-0472">Membrane</keyword>
<comment type="similarity">
    <text evidence="3">Belongs to the RLP family.</text>
</comment>
<protein>
    <recommendedName>
        <fullName evidence="17">Leucine-rich repeat-containing N-terminal plant-type domain-containing protein</fullName>
    </recommendedName>
</protein>
<comment type="caution">
    <text evidence="15">The sequence shown here is derived from an EMBL/GenBank/DDBJ whole genome shotgun (WGS) entry which is preliminary data.</text>
</comment>
<dbReference type="AlphaFoldDB" id="A0A5J9UB58"/>
<feature type="transmembrane region" description="Helical" evidence="14">
    <location>
        <begin position="411"/>
        <end position="431"/>
    </location>
</feature>